<proteinExistence type="predicted"/>
<gene>
    <name evidence="1" type="ORF">M9458_015313</name>
</gene>
<sequence length="54" mass="6414">TDENQVFLALQEWYQTDTYNLYQSDPQGVYYSIVLENVRSTKQPEENVLIDILE</sequence>
<feature type="non-terminal residue" evidence="1">
    <location>
        <position position="54"/>
    </location>
</feature>
<evidence type="ECO:0000313" key="2">
    <source>
        <dbReference type="Proteomes" id="UP001529510"/>
    </source>
</evidence>
<comment type="caution">
    <text evidence="1">The sequence shown here is derived from an EMBL/GenBank/DDBJ whole genome shotgun (WGS) entry which is preliminary data.</text>
</comment>
<dbReference type="EMBL" id="JAMKFB020000007">
    <property type="protein sequence ID" value="KAL0188214.1"/>
    <property type="molecule type" value="Genomic_DNA"/>
</dbReference>
<dbReference type="PANTHER" id="PTHR12106:SF9">
    <property type="entry name" value="VPS10 DOMAIN-CONTAINING RECEPTOR SORCS2"/>
    <property type="match status" value="1"/>
</dbReference>
<protein>
    <submittedName>
        <fullName evidence="1">Uncharacterized protein</fullName>
    </submittedName>
</protein>
<dbReference type="InterPro" id="IPR050310">
    <property type="entry name" value="VPS10-sortilin"/>
</dbReference>
<dbReference type="AlphaFoldDB" id="A0ABD0QPT8"/>
<accession>A0ABD0QPT8</accession>
<name>A0ABD0QPT8_CIRMR</name>
<feature type="non-terminal residue" evidence="1">
    <location>
        <position position="1"/>
    </location>
</feature>
<reference evidence="1 2" key="1">
    <citation type="submission" date="2024-05" db="EMBL/GenBank/DDBJ databases">
        <title>Genome sequencing and assembly of Indian major carp, Cirrhinus mrigala (Hamilton, 1822).</title>
        <authorList>
            <person name="Mohindra V."/>
            <person name="Chowdhury L.M."/>
            <person name="Lal K."/>
            <person name="Jena J.K."/>
        </authorList>
    </citation>
    <scope>NUCLEOTIDE SEQUENCE [LARGE SCALE GENOMIC DNA]</scope>
    <source>
        <strain evidence="1">CM1030</strain>
        <tissue evidence="1">Blood</tissue>
    </source>
</reference>
<organism evidence="1 2">
    <name type="scientific">Cirrhinus mrigala</name>
    <name type="common">Mrigala</name>
    <dbReference type="NCBI Taxonomy" id="683832"/>
    <lineage>
        <taxon>Eukaryota</taxon>
        <taxon>Metazoa</taxon>
        <taxon>Chordata</taxon>
        <taxon>Craniata</taxon>
        <taxon>Vertebrata</taxon>
        <taxon>Euteleostomi</taxon>
        <taxon>Actinopterygii</taxon>
        <taxon>Neopterygii</taxon>
        <taxon>Teleostei</taxon>
        <taxon>Ostariophysi</taxon>
        <taxon>Cypriniformes</taxon>
        <taxon>Cyprinidae</taxon>
        <taxon>Labeoninae</taxon>
        <taxon>Labeonini</taxon>
        <taxon>Cirrhinus</taxon>
    </lineage>
</organism>
<keyword evidence="2" id="KW-1185">Reference proteome</keyword>
<dbReference type="PANTHER" id="PTHR12106">
    <property type="entry name" value="SORTILIN RELATED"/>
    <property type="match status" value="1"/>
</dbReference>
<evidence type="ECO:0000313" key="1">
    <source>
        <dbReference type="EMBL" id="KAL0188214.1"/>
    </source>
</evidence>
<dbReference type="Proteomes" id="UP001529510">
    <property type="component" value="Unassembled WGS sequence"/>
</dbReference>